<proteinExistence type="predicted"/>
<evidence type="ECO:0000313" key="3">
    <source>
        <dbReference type="Proteomes" id="UP001208649"/>
    </source>
</evidence>
<evidence type="ECO:0000313" key="2">
    <source>
        <dbReference type="EMBL" id="MCU7619181.1"/>
    </source>
</evidence>
<feature type="signal peptide" evidence="1">
    <location>
        <begin position="1"/>
        <end position="24"/>
    </location>
</feature>
<accession>A0ABT2WAE7</accession>
<evidence type="ECO:0000256" key="1">
    <source>
        <dbReference type="SAM" id="SignalP"/>
    </source>
</evidence>
<protein>
    <recommendedName>
        <fullName evidence="4">DUF4136 domain-containing protein</fullName>
    </recommendedName>
</protein>
<keyword evidence="1" id="KW-0732">Signal</keyword>
<comment type="caution">
    <text evidence="2">The sequence shown here is derived from an EMBL/GenBank/DDBJ whole genome shotgun (WGS) entry which is preliminary data.</text>
</comment>
<dbReference type="RefSeq" id="WP_263004740.1">
    <property type="nucleotide sequence ID" value="NZ_JAOTEM010000007.1"/>
</dbReference>
<dbReference type="EMBL" id="JAOTEM010000007">
    <property type="protein sequence ID" value="MCU7619181.1"/>
    <property type="molecule type" value="Genomic_DNA"/>
</dbReference>
<dbReference type="Proteomes" id="UP001208649">
    <property type="component" value="Unassembled WGS sequence"/>
</dbReference>
<feature type="chain" id="PRO_5045956939" description="DUF4136 domain-containing protein" evidence="1">
    <location>
        <begin position="25"/>
        <end position="133"/>
    </location>
</feature>
<name>A0ABT2WAE7_9FLAO</name>
<sequence length="133" mass="15304">MKTTTVKIALSIAMLLSFFFIGTATMKAQNQTHYYYSYTLLEGNKVGFTQVVSSTVDKYTKLTDCELSLRRYMMDYIPERTNYRAEGGYSSYMSNGGDSYEAAADSRSSEMSRLKRLGYEIVYFNTINYKYSE</sequence>
<keyword evidence="3" id="KW-1185">Reference proteome</keyword>
<gene>
    <name evidence="2" type="ORF">NZ698_18535</name>
</gene>
<organism evidence="2 3">
    <name type="scientific">Chryseobacterium edaphi</name>
    <dbReference type="NCBI Taxonomy" id="2976532"/>
    <lineage>
        <taxon>Bacteria</taxon>
        <taxon>Pseudomonadati</taxon>
        <taxon>Bacteroidota</taxon>
        <taxon>Flavobacteriia</taxon>
        <taxon>Flavobacteriales</taxon>
        <taxon>Weeksellaceae</taxon>
        <taxon>Chryseobacterium group</taxon>
        <taxon>Chryseobacterium</taxon>
    </lineage>
</organism>
<evidence type="ECO:0008006" key="4">
    <source>
        <dbReference type="Google" id="ProtNLM"/>
    </source>
</evidence>
<reference evidence="3" key="1">
    <citation type="submission" date="2023-07" db="EMBL/GenBank/DDBJ databases">
        <title>Chryseobacterium sp. strain PBS4-4 Genome sequencing and assembly.</title>
        <authorList>
            <person name="Jung Y."/>
        </authorList>
    </citation>
    <scope>NUCLEOTIDE SEQUENCE [LARGE SCALE GENOMIC DNA]</scope>
    <source>
        <strain evidence="3">PBS4-4</strain>
    </source>
</reference>